<feature type="transmembrane region" description="Helical" evidence="1">
    <location>
        <begin position="41"/>
        <end position="62"/>
    </location>
</feature>
<name>A0A9D2SGG0_9FIRM</name>
<reference evidence="2" key="1">
    <citation type="journal article" date="2021" name="PeerJ">
        <title>Extensive microbial diversity within the chicken gut microbiome revealed by metagenomics and culture.</title>
        <authorList>
            <person name="Gilroy R."/>
            <person name="Ravi A."/>
            <person name="Getino M."/>
            <person name="Pursley I."/>
            <person name="Horton D.L."/>
            <person name="Alikhan N.F."/>
            <person name="Baker D."/>
            <person name="Gharbi K."/>
            <person name="Hall N."/>
            <person name="Watson M."/>
            <person name="Adriaenssens E.M."/>
            <person name="Foster-Nyarko E."/>
            <person name="Jarju S."/>
            <person name="Secka A."/>
            <person name="Antonio M."/>
            <person name="Oren A."/>
            <person name="Chaudhuri R.R."/>
            <person name="La Ragione R."/>
            <person name="Hildebrand F."/>
            <person name="Pallen M.J."/>
        </authorList>
    </citation>
    <scope>NUCLEOTIDE SEQUENCE</scope>
    <source>
        <strain evidence="2">CHK185-1770</strain>
    </source>
</reference>
<gene>
    <name evidence="2" type="ORF">H9710_08555</name>
</gene>
<evidence type="ECO:0000313" key="2">
    <source>
        <dbReference type="EMBL" id="HJB98613.1"/>
    </source>
</evidence>
<keyword evidence="1" id="KW-0812">Transmembrane</keyword>
<dbReference type="AlphaFoldDB" id="A0A9D2SGG0"/>
<protein>
    <submittedName>
        <fullName evidence="2">Uncharacterized protein</fullName>
    </submittedName>
</protein>
<keyword evidence="1" id="KW-1133">Transmembrane helix</keyword>
<comment type="caution">
    <text evidence="2">The sequence shown here is derived from an EMBL/GenBank/DDBJ whole genome shotgun (WGS) entry which is preliminary data.</text>
</comment>
<sequence length="67" mass="6999">MKPSVKTILWSLVAGVGVAVLGAVVAALFGTWMNGFSRESATLFGLGLYLCLVLVVCTGVILSKLKK</sequence>
<accession>A0A9D2SGG0</accession>
<evidence type="ECO:0000256" key="1">
    <source>
        <dbReference type="SAM" id="Phobius"/>
    </source>
</evidence>
<feature type="transmembrane region" description="Helical" evidence="1">
    <location>
        <begin position="7"/>
        <end position="29"/>
    </location>
</feature>
<keyword evidence="1" id="KW-0472">Membrane</keyword>
<organism evidence="2 3">
    <name type="scientific">Candidatus Acutalibacter pullicola</name>
    <dbReference type="NCBI Taxonomy" id="2838417"/>
    <lineage>
        <taxon>Bacteria</taxon>
        <taxon>Bacillati</taxon>
        <taxon>Bacillota</taxon>
        <taxon>Clostridia</taxon>
        <taxon>Eubacteriales</taxon>
        <taxon>Acutalibacteraceae</taxon>
        <taxon>Acutalibacter</taxon>
    </lineage>
</organism>
<reference evidence="2" key="2">
    <citation type="submission" date="2021-04" db="EMBL/GenBank/DDBJ databases">
        <authorList>
            <person name="Gilroy R."/>
        </authorList>
    </citation>
    <scope>NUCLEOTIDE SEQUENCE</scope>
    <source>
        <strain evidence="2">CHK185-1770</strain>
    </source>
</reference>
<proteinExistence type="predicted"/>
<evidence type="ECO:0000313" key="3">
    <source>
        <dbReference type="Proteomes" id="UP000826793"/>
    </source>
</evidence>
<dbReference type="EMBL" id="DWXG01000071">
    <property type="protein sequence ID" value="HJB98613.1"/>
    <property type="molecule type" value="Genomic_DNA"/>
</dbReference>
<dbReference type="Proteomes" id="UP000826793">
    <property type="component" value="Unassembled WGS sequence"/>
</dbReference>